<dbReference type="EMBL" id="JAGFMF010011956">
    <property type="protein sequence ID" value="KAG8509278.1"/>
    <property type="molecule type" value="Genomic_DNA"/>
</dbReference>
<sequence>MGGLEAEAPAAGTRTGMYLRCGRTSLPLASLADFPSLQLDERRRWEELQALEAQACPQTVLAQGTCPAGSDVPSPQNGLEEEVTIEIVLSSSGDEDPQLSPYCSEGPRSPLEKPRGLPPSRRSGAEAGPLPQGSGKSYVCPNCGKIFRWRVNFVRHLRSRREQEQPLECSVCGQLFQDSEDLDGHLETHEAQKPYRCGACGRGFRFRSHLLSHRRTHLPQHSLEPGAAGGGPGARPEGGPAPLSFRCRECGKSFQRADYLARHRGTHAKDQGRPFRCRYCARSFPHNLDLLRHERMHMKRRSKQALNSY</sequence>
<reference evidence="12" key="1">
    <citation type="journal article" date="2021" name="Evol. Appl.">
        <title>The genome of the Pyrenean desman and the effects of bottlenecks and inbreeding on the genomic landscape of an endangered species.</title>
        <authorList>
            <person name="Escoda L."/>
            <person name="Castresana J."/>
        </authorList>
    </citation>
    <scope>NUCLEOTIDE SEQUENCE</scope>
    <source>
        <strain evidence="12">IBE-C5619</strain>
    </source>
</reference>
<evidence type="ECO:0000256" key="3">
    <source>
        <dbReference type="ARBA" id="ARBA00022737"/>
    </source>
</evidence>
<comment type="subcellular location">
    <subcellularLocation>
        <location evidence="1">Nucleus</location>
    </subcellularLocation>
</comment>
<keyword evidence="2" id="KW-0479">Metal-binding</keyword>
<evidence type="ECO:0000256" key="8">
    <source>
        <dbReference type="ARBA" id="ARBA00023242"/>
    </source>
</evidence>
<evidence type="ECO:0000259" key="11">
    <source>
        <dbReference type="PROSITE" id="PS50157"/>
    </source>
</evidence>
<keyword evidence="4 9" id="KW-0863">Zinc-finger</keyword>
<dbReference type="Proteomes" id="UP000700334">
    <property type="component" value="Unassembled WGS sequence"/>
</dbReference>
<dbReference type="GO" id="GO:0000981">
    <property type="term" value="F:DNA-binding transcription factor activity, RNA polymerase II-specific"/>
    <property type="evidence" value="ECO:0007669"/>
    <property type="project" value="TreeGrafter"/>
</dbReference>
<feature type="domain" description="C2H2-type" evidence="11">
    <location>
        <begin position="195"/>
        <end position="222"/>
    </location>
</feature>
<keyword evidence="13" id="KW-1185">Reference proteome</keyword>
<dbReference type="FunFam" id="3.30.160.60:FF:001511">
    <property type="entry name" value="Zinc finger protein 496"/>
    <property type="match status" value="1"/>
</dbReference>
<dbReference type="PROSITE" id="PS00028">
    <property type="entry name" value="ZINC_FINGER_C2H2_1"/>
    <property type="match status" value="4"/>
</dbReference>
<feature type="domain" description="C2H2-type" evidence="11">
    <location>
        <begin position="167"/>
        <end position="194"/>
    </location>
</feature>
<dbReference type="GO" id="GO:0008270">
    <property type="term" value="F:zinc ion binding"/>
    <property type="evidence" value="ECO:0007669"/>
    <property type="project" value="UniProtKB-KW"/>
</dbReference>
<evidence type="ECO:0000256" key="2">
    <source>
        <dbReference type="ARBA" id="ARBA00022723"/>
    </source>
</evidence>
<proteinExistence type="predicted"/>
<dbReference type="FunFam" id="3.30.160.60:FF:000099">
    <property type="entry name" value="Zinc finger protein 79"/>
    <property type="match status" value="1"/>
</dbReference>
<keyword evidence="5" id="KW-0862">Zinc</keyword>
<keyword evidence="6" id="KW-0805">Transcription regulation</keyword>
<dbReference type="PANTHER" id="PTHR23226:SF180">
    <property type="entry name" value="ZINC FINGER PROTEIN 496"/>
    <property type="match status" value="1"/>
</dbReference>
<feature type="domain" description="C2H2-type" evidence="11">
    <location>
        <begin position="245"/>
        <end position="272"/>
    </location>
</feature>
<dbReference type="OrthoDB" id="6077919at2759"/>
<feature type="domain" description="C2H2-type" evidence="11">
    <location>
        <begin position="138"/>
        <end position="166"/>
    </location>
</feature>
<keyword evidence="7" id="KW-0804">Transcription</keyword>
<dbReference type="GO" id="GO:0000978">
    <property type="term" value="F:RNA polymerase II cis-regulatory region sequence-specific DNA binding"/>
    <property type="evidence" value="ECO:0007669"/>
    <property type="project" value="TreeGrafter"/>
</dbReference>
<dbReference type="PANTHER" id="PTHR23226">
    <property type="entry name" value="ZINC FINGER AND SCAN DOMAIN-CONTAINING"/>
    <property type="match status" value="1"/>
</dbReference>
<dbReference type="Pfam" id="PF00096">
    <property type="entry name" value="zf-C2H2"/>
    <property type="match status" value="4"/>
</dbReference>
<dbReference type="Gene3D" id="3.30.160.60">
    <property type="entry name" value="Classic Zinc Finger"/>
    <property type="match status" value="5"/>
</dbReference>
<evidence type="ECO:0000256" key="6">
    <source>
        <dbReference type="ARBA" id="ARBA00023015"/>
    </source>
</evidence>
<evidence type="ECO:0000256" key="5">
    <source>
        <dbReference type="ARBA" id="ARBA00022833"/>
    </source>
</evidence>
<dbReference type="GO" id="GO:0005634">
    <property type="term" value="C:nucleus"/>
    <property type="evidence" value="ECO:0007669"/>
    <property type="project" value="UniProtKB-SubCell"/>
</dbReference>
<name>A0A8J5ZWP4_GALPY</name>
<gene>
    <name evidence="12" type="ORF">J0S82_001416</name>
</gene>
<dbReference type="PROSITE" id="PS50157">
    <property type="entry name" value="ZINC_FINGER_C2H2_2"/>
    <property type="match status" value="5"/>
</dbReference>
<keyword evidence="3" id="KW-0677">Repeat</keyword>
<evidence type="ECO:0000256" key="9">
    <source>
        <dbReference type="PROSITE-ProRule" id="PRU00042"/>
    </source>
</evidence>
<organism evidence="12 13">
    <name type="scientific">Galemys pyrenaicus</name>
    <name type="common">Iberian desman</name>
    <name type="synonym">Pyrenean desman</name>
    <dbReference type="NCBI Taxonomy" id="202257"/>
    <lineage>
        <taxon>Eukaryota</taxon>
        <taxon>Metazoa</taxon>
        <taxon>Chordata</taxon>
        <taxon>Craniata</taxon>
        <taxon>Vertebrata</taxon>
        <taxon>Euteleostomi</taxon>
        <taxon>Mammalia</taxon>
        <taxon>Eutheria</taxon>
        <taxon>Laurasiatheria</taxon>
        <taxon>Eulipotyphla</taxon>
        <taxon>Talpidae</taxon>
        <taxon>Galemys</taxon>
    </lineage>
</organism>
<dbReference type="InterPro" id="IPR013087">
    <property type="entry name" value="Znf_C2H2_type"/>
</dbReference>
<evidence type="ECO:0000256" key="1">
    <source>
        <dbReference type="ARBA" id="ARBA00004123"/>
    </source>
</evidence>
<evidence type="ECO:0000256" key="10">
    <source>
        <dbReference type="SAM" id="MobiDB-lite"/>
    </source>
</evidence>
<evidence type="ECO:0000313" key="12">
    <source>
        <dbReference type="EMBL" id="KAG8509278.1"/>
    </source>
</evidence>
<feature type="region of interest" description="Disordered" evidence="10">
    <location>
        <begin position="216"/>
        <end position="238"/>
    </location>
</feature>
<evidence type="ECO:0000313" key="13">
    <source>
        <dbReference type="Proteomes" id="UP000700334"/>
    </source>
</evidence>
<dbReference type="SMART" id="SM00355">
    <property type="entry name" value="ZnF_C2H2"/>
    <property type="match status" value="5"/>
</dbReference>
<evidence type="ECO:0000256" key="7">
    <source>
        <dbReference type="ARBA" id="ARBA00023163"/>
    </source>
</evidence>
<accession>A0A8J5ZWP4</accession>
<evidence type="ECO:0000256" key="4">
    <source>
        <dbReference type="ARBA" id="ARBA00022771"/>
    </source>
</evidence>
<dbReference type="SUPFAM" id="SSF57667">
    <property type="entry name" value="beta-beta-alpha zinc fingers"/>
    <property type="match status" value="3"/>
</dbReference>
<feature type="region of interest" description="Disordered" evidence="10">
    <location>
        <begin position="90"/>
        <end position="133"/>
    </location>
</feature>
<protein>
    <submittedName>
        <fullName evidence="12">Zinc finger protein 496</fullName>
    </submittedName>
</protein>
<dbReference type="InterPro" id="IPR036236">
    <property type="entry name" value="Znf_C2H2_sf"/>
</dbReference>
<feature type="domain" description="C2H2-type" evidence="11">
    <location>
        <begin position="275"/>
        <end position="302"/>
    </location>
</feature>
<dbReference type="AlphaFoldDB" id="A0A8J5ZWP4"/>
<comment type="caution">
    <text evidence="12">The sequence shown here is derived from an EMBL/GenBank/DDBJ whole genome shotgun (WGS) entry which is preliminary data.</text>
</comment>
<keyword evidence="8" id="KW-0539">Nucleus</keyword>
<dbReference type="FunFam" id="3.30.160.60:FF:005126">
    <property type="match status" value="1"/>
</dbReference>